<dbReference type="InterPro" id="IPR036388">
    <property type="entry name" value="WH-like_DNA-bd_sf"/>
</dbReference>
<dbReference type="GO" id="GO:0003677">
    <property type="term" value="F:DNA binding"/>
    <property type="evidence" value="ECO:0007669"/>
    <property type="project" value="UniProtKB-KW"/>
</dbReference>
<dbReference type="SUPFAM" id="SSF46785">
    <property type="entry name" value="Winged helix' DNA-binding domain"/>
    <property type="match status" value="1"/>
</dbReference>
<evidence type="ECO:0000313" key="7">
    <source>
        <dbReference type="Proteomes" id="UP000193228"/>
    </source>
</evidence>
<dbReference type="PANTHER" id="PTHR30419:SF30">
    <property type="entry name" value="LYSR FAMILY TRANSCRIPTIONAL REGULATOR"/>
    <property type="match status" value="1"/>
</dbReference>
<dbReference type="PRINTS" id="PR00039">
    <property type="entry name" value="HTHLYSR"/>
</dbReference>
<dbReference type="GO" id="GO:0005829">
    <property type="term" value="C:cytosol"/>
    <property type="evidence" value="ECO:0007669"/>
    <property type="project" value="TreeGrafter"/>
</dbReference>
<dbReference type="Proteomes" id="UP000193228">
    <property type="component" value="Unassembled WGS sequence"/>
</dbReference>
<accession>A0A1X7LNC9</accession>
<evidence type="ECO:0000256" key="2">
    <source>
        <dbReference type="ARBA" id="ARBA00023015"/>
    </source>
</evidence>
<dbReference type="PROSITE" id="PS50931">
    <property type="entry name" value="HTH_LYSR"/>
    <property type="match status" value="1"/>
</dbReference>
<dbReference type="EMBL" id="FXAT01000007">
    <property type="protein sequence ID" value="SMG55190.1"/>
    <property type="molecule type" value="Genomic_DNA"/>
</dbReference>
<dbReference type="SUPFAM" id="SSF53850">
    <property type="entry name" value="Periplasmic binding protein-like II"/>
    <property type="match status" value="1"/>
</dbReference>
<name>A0A1X7LNC9_9BURK</name>
<evidence type="ECO:0000256" key="1">
    <source>
        <dbReference type="ARBA" id="ARBA00009437"/>
    </source>
</evidence>
<dbReference type="Pfam" id="PF03466">
    <property type="entry name" value="LysR_substrate"/>
    <property type="match status" value="1"/>
</dbReference>
<keyword evidence="2" id="KW-0805">Transcription regulation</keyword>
<dbReference type="PANTHER" id="PTHR30419">
    <property type="entry name" value="HTH-TYPE TRANSCRIPTIONAL REGULATOR YBHD"/>
    <property type="match status" value="1"/>
</dbReference>
<evidence type="ECO:0000313" key="6">
    <source>
        <dbReference type="EMBL" id="SMG55190.1"/>
    </source>
</evidence>
<dbReference type="RefSeq" id="WP_244196117.1">
    <property type="nucleotide sequence ID" value="NZ_FXAT01000007.1"/>
</dbReference>
<comment type="similarity">
    <text evidence="1">Belongs to the LysR transcriptional regulatory family.</text>
</comment>
<sequence>MPLKLHQLRALVAIADLGSINSAAKFLCLSQPAITQAIRDLEAGVGVALLARTNSGVTVTQRGKSLLRHARLIVSELERAEEHMLQESGSLEGKIAVGLMPLAAVTILPKAHVRFRKEMPRIRVEFIELPVAGLLNGLRSGTLDIAIASPVASFLDASINHIDLTSVPATLAVRRDSPLAKAKTLAELVDAEWLYSDTTDSYAKHIVALFQDHGLEPPRRMTRCTSQALLYNLVLSMDAVITAWAWQTAGALNITDKLVTLDFVPARPPMALQLLQSQSAIQTPASECFIRCIFEVVREDFSFEQRCPEPNSLP</sequence>
<dbReference type="GO" id="GO:0003700">
    <property type="term" value="F:DNA-binding transcription factor activity"/>
    <property type="evidence" value="ECO:0007669"/>
    <property type="project" value="InterPro"/>
</dbReference>
<evidence type="ECO:0000256" key="4">
    <source>
        <dbReference type="ARBA" id="ARBA00023163"/>
    </source>
</evidence>
<keyword evidence="3 6" id="KW-0238">DNA-binding</keyword>
<dbReference type="InterPro" id="IPR000847">
    <property type="entry name" value="LysR_HTH_N"/>
</dbReference>
<reference evidence="7" key="1">
    <citation type="submission" date="2017-04" db="EMBL/GenBank/DDBJ databases">
        <authorList>
            <person name="Varghese N."/>
            <person name="Submissions S."/>
        </authorList>
    </citation>
    <scope>NUCLEOTIDE SEQUENCE [LARGE SCALE GENOMIC DNA]</scope>
    <source>
        <strain evidence="7">LMG 29540</strain>
    </source>
</reference>
<dbReference type="Pfam" id="PF00126">
    <property type="entry name" value="HTH_1"/>
    <property type="match status" value="1"/>
</dbReference>
<evidence type="ECO:0000256" key="3">
    <source>
        <dbReference type="ARBA" id="ARBA00023125"/>
    </source>
</evidence>
<dbReference type="AlphaFoldDB" id="A0A1X7LNC9"/>
<gene>
    <name evidence="6" type="ORF">SAMN06265784_107146</name>
</gene>
<dbReference type="FunFam" id="1.10.10.10:FF:000001">
    <property type="entry name" value="LysR family transcriptional regulator"/>
    <property type="match status" value="1"/>
</dbReference>
<dbReference type="InterPro" id="IPR036390">
    <property type="entry name" value="WH_DNA-bd_sf"/>
</dbReference>
<dbReference type="STRING" id="1515439.SAMN06265784_107146"/>
<keyword evidence="7" id="KW-1185">Reference proteome</keyword>
<keyword evidence="4" id="KW-0804">Transcription</keyword>
<protein>
    <submittedName>
        <fullName evidence="6">DNA-binding transcriptional regulator, LysR family</fullName>
    </submittedName>
</protein>
<organism evidence="6 7">
    <name type="scientific">Paraburkholderia susongensis</name>
    <dbReference type="NCBI Taxonomy" id="1515439"/>
    <lineage>
        <taxon>Bacteria</taxon>
        <taxon>Pseudomonadati</taxon>
        <taxon>Pseudomonadota</taxon>
        <taxon>Betaproteobacteria</taxon>
        <taxon>Burkholderiales</taxon>
        <taxon>Burkholderiaceae</taxon>
        <taxon>Paraburkholderia</taxon>
    </lineage>
</organism>
<dbReference type="InterPro" id="IPR050950">
    <property type="entry name" value="HTH-type_LysR_regulators"/>
</dbReference>
<proteinExistence type="inferred from homology"/>
<dbReference type="Gene3D" id="1.10.10.10">
    <property type="entry name" value="Winged helix-like DNA-binding domain superfamily/Winged helix DNA-binding domain"/>
    <property type="match status" value="1"/>
</dbReference>
<dbReference type="Gene3D" id="3.40.190.290">
    <property type="match status" value="1"/>
</dbReference>
<feature type="domain" description="HTH lysR-type" evidence="5">
    <location>
        <begin position="3"/>
        <end position="60"/>
    </location>
</feature>
<evidence type="ECO:0000259" key="5">
    <source>
        <dbReference type="PROSITE" id="PS50931"/>
    </source>
</evidence>
<dbReference type="InterPro" id="IPR005119">
    <property type="entry name" value="LysR_subst-bd"/>
</dbReference>